<dbReference type="InterPro" id="IPR036615">
    <property type="entry name" value="Mur_ligase_C_dom_sf"/>
</dbReference>
<dbReference type="PANTHER" id="PTHR23135:SF4">
    <property type="entry name" value="UDP-N-ACETYLMURAMOYL-L-ALANYL-D-GLUTAMATE--2,6-DIAMINOPIMELATE LIGASE MURE HOMOLOG, CHLOROPLASTIC"/>
    <property type="match status" value="1"/>
</dbReference>
<dbReference type="Pfam" id="PF02875">
    <property type="entry name" value="Mur_ligase_C"/>
    <property type="match status" value="1"/>
</dbReference>
<reference evidence="3" key="1">
    <citation type="submission" date="2020-07" db="EMBL/GenBank/DDBJ databases">
        <authorList>
            <person name="Lin J."/>
        </authorList>
    </citation>
    <scope>NUCLEOTIDE SEQUENCE</scope>
</reference>
<feature type="region of interest" description="Disordered" evidence="1">
    <location>
        <begin position="116"/>
        <end position="138"/>
    </location>
</feature>
<dbReference type="SUPFAM" id="SSF48484">
    <property type="entry name" value="Lipoxigenase"/>
    <property type="match status" value="1"/>
</dbReference>
<dbReference type="Pfam" id="PF00305">
    <property type="entry name" value="Lipoxygenase"/>
    <property type="match status" value="1"/>
</dbReference>
<dbReference type="EMBL" id="LR862146">
    <property type="protein sequence ID" value="CAD1827445.1"/>
    <property type="molecule type" value="Genomic_DNA"/>
</dbReference>
<feature type="compositionally biased region" description="Low complexity" evidence="1">
    <location>
        <begin position="116"/>
        <end position="130"/>
    </location>
</feature>
<dbReference type="InterPro" id="IPR004101">
    <property type="entry name" value="Mur_ligase_C"/>
</dbReference>
<evidence type="ECO:0000256" key="1">
    <source>
        <dbReference type="SAM" id="MobiDB-lite"/>
    </source>
</evidence>
<gene>
    <name evidence="3" type="ORF">CB5_LOCUS10656</name>
</gene>
<evidence type="ECO:0000313" key="3">
    <source>
        <dbReference type="EMBL" id="CAD1827445.1"/>
    </source>
</evidence>
<accession>A0A6V7P9E2</accession>
<evidence type="ECO:0000259" key="2">
    <source>
        <dbReference type="PROSITE" id="PS51393"/>
    </source>
</evidence>
<name>A0A6V7P9E2_ANACO</name>
<organism evidence="3">
    <name type="scientific">Ananas comosus var. bracteatus</name>
    <name type="common">red pineapple</name>
    <dbReference type="NCBI Taxonomy" id="296719"/>
    <lineage>
        <taxon>Eukaryota</taxon>
        <taxon>Viridiplantae</taxon>
        <taxon>Streptophyta</taxon>
        <taxon>Embryophyta</taxon>
        <taxon>Tracheophyta</taxon>
        <taxon>Spermatophyta</taxon>
        <taxon>Magnoliopsida</taxon>
        <taxon>Liliopsida</taxon>
        <taxon>Poales</taxon>
        <taxon>Bromeliaceae</taxon>
        <taxon>Bromelioideae</taxon>
        <taxon>Ananas</taxon>
    </lineage>
</organism>
<feature type="compositionally biased region" description="Low complexity" evidence="1">
    <location>
        <begin position="264"/>
        <end position="276"/>
    </location>
</feature>
<dbReference type="AlphaFoldDB" id="A0A6V7P9E2"/>
<dbReference type="Gene3D" id="1.20.245.10">
    <property type="entry name" value="Lipoxygenase-1, Domain 5"/>
    <property type="match status" value="1"/>
</dbReference>
<dbReference type="Gene3D" id="3.90.190.20">
    <property type="entry name" value="Mur ligase, C-terminal domain"/>
    <property type="match status" value="1"/>
</dbReference>
<dbReference type="GO" id="GO:0016881">
    <property type="term" value="F:acid-amino acid ligase activity"/>
    <property type="evidence" value="ECO:0007669"/>
    <property type="project" value="InterPro"/>
</dbReference>
<dbReference type="SUPFAM" id="SSF53244">
    <property type="entry name" value="MurD-like peptide ligases, peptide-binding domain"/>
    <property type="match status" value="1"/>
</dbReference>
<dbReference type="InterPro" id="IPR036226">
    <property type="entry name" value="LipOase_C_sf"/>
</dbReference>
<feature type="region of interest" description="Disordered" evidence="1">
    <location>
        <begin position="173"/>
        <end position="192"/>
    </location>
</feature>
<protein>
    <recommendedName>
        <fullName evidence="2">Lipoxygenase domain-containing protein</fullName>
    </recommendedName>
</protein>
<feature type="domain" description="Lipoxygenase" evidence="2">
    <location>
        <begin position="138"/>
        <end position="294"/>
    </location>
</feature>
<feature type="region of interest" description="Disordered" evidence="1">
    <location>
        <begin position="256"/>
        <end position="282"/>
    </location>
</feature>
<dbReference type="PANTHER" id="PTHR23135">
    <property type="entry name" value="MUR LIGASE FAMILY MEMBER"/>
    <property type="match status" value="1"/>
</dbReference>
<dbReference type="GO" id="GO:0046872">
    <property type="term" value="F:metal ion binding"/>
    <property type="evidence" value="ECO:0007669"/>
    <property type="project" value="InterPro"/>
</dbReference>
<dbReference type="InterPro" id="IPR013819">
    <property type="entry name" value="LipOase_C"/>
</dbReference>
<dbReference type="PROSITE" id="PS51393">
    <property type="entry name" value="LIPOXYGENASE_3"/>
    <property type="match status" value="1"/>
</dbReference>
<sequence length="446" mass="48051">MFSYRAFYSGRGSGSRERNRLGLASEGFVDRFIHRFYCRRLICVGIWRVWARTGRASAGSRGVTAAVAATVTGAEASAAAATAKAGRRRTLSPQYCIHIVLISTACAPTPSCSADTPRPCAPATSTSATPPAGPPRRPADATALLTTLFWLASAHHAAPNFAQFPLGAYPRPSTPSSAAFPRRPHAGAGAGTGVEPHRFFLGAFPGIARTAAFAAVADTLSTHSGHEEYLTGELRGDWTGDAEMARAERGFAADVRRAGRRSRGGTPTRRGATGAGLWCRPTSSWRPPPAPVDFAHTPDALSKLLDTVRELGARRIITVFGCAGESDKGKRPIMTELAVDKSEVVILTSDNPKTENPLNILDDMLAVSDGPCMTMYITKSSSSGCYSYGRERGYSCRGHEDYQLQGHKKIHLDDKEECREALHYIDKLHRVGLGKRIPTMIKPVRR</sequence>
<proteinExistence type="predicted"/>
<dbReference type="GO" id="GO:0016702">
    <property type="term" value="F:oxidoreductase activity, acting on single donors with incorporation of molecular oxygen, incorporation of two atoms of oxygen"/>
    <property type="evidence" value="ECO:0007669"/>
    <property type="project" value="InterPro"/>
</dbReference>